<dbReference type="AlphaFoldDB" id="X1A959"/>
<reference evidence="6" key="1">
    <citation type="journal article" date="2014" name="Front. Microbiol.">
        <title>High frequency of phylogenetically diverse reductive dehalogenase-homologous genes in deep subseafloor sedimentary metagenomes.</title>
        <authorList>
            <person name="Kawai M."/>
            <person name="Futagami T."/>
            <person name="Toyoda A."/>
            <person name="Takaki Y."/>
            <person name="Nishi S."/>
            <person name="Hori S."/>
            <person name="Arai W."/>
            <person name="Tsubouchi T."/>
            <person name="Morono Y."/>
            <person name="Uchiyama I."/>
            <person name="Ito T."/>
            <person name="Fujiyama A."/>
            <person name="Inagaki F."/>
            <person name="Takami H."/>
        </authorList>
    </citation>
    <scope>NUCLEOTIDE SEQUENCE</scope>
    <source>
        <strain evidence="6">Expedition CK06-06</strain>
    </source>
</reference>
<feature type="transmembrane region" description="Helical" evidence="5">
    <location>
        <begin position="67"/>
        <end position="84"/>
    </location>
</feature>
<feature type="transmembrane region" description="Helical" evidence="5">
    <location>
        <begin position="122"/>
        <end position="146"/>
    </location>
</feature>
<keyword evidence="2 5" id="KW-0812">Transmembrane</keyword>
<proteinExistence type="predicted"/>
<feature type="transmembrane region" description="Helical" evidence="5">
    <location>
        <begin position="36"/>
        <end position="55"/>
    </location>
</feature>
<dbReference type="Pfam" id="PF07690">
    <property type="entry name" value="MFS_1"/>
    <property type="match status" value="1"/>
</dbReference>
<dbReference type="InterPro" id="IPR011701">
    <property type="entry name" value="MFS"/>
</dbReference>
<dbReference type="SUPFAM" id="SSF103473">
    <property type="entry name" value="MFS general substrate transporter"/>
    <property type="match status" value="1"/>
</dbReference>
<keyword evidence="3 5" id="KW-1133">Transmembrane helix</keyword>
<feature type="transmembrane region" description="Helical" evidence="5">
    <location>
        <begin position="90"/>
        <end position="110"/>
    </location>
</feature>
<evidence type="ECO:0000256" key="2">
    <source>
        <dbReference type="ARBA" id="ARBA00022692"/>
    </source>
</evidence>
<evidence type="ECO:0000256" key="4">
    <source>
        <dbReference type="ARBA" id="ARBA00023136"/>
    </source>
</evidence>
<evidence type="ECO:0000256" key="3">
    <source>
        <dbReference type="ARBA" id="ARBA00022989"/>
    </source>
</evidence>
<feature type="transmembrane region" description="Helical" evidence="5">
    <location>
        <begin position="152"/>
        <end position="175"/>
    </location>
</feature>
<dbReference type="EMBL" id="BART01018804">
    <property type="protein sequence ID" value="GAG78239.1"/>
    <property type="molecule type" value="Genomic_DNA"/>
</dbReference>
<dbReference type="GO" id="GO:0016020">
    <property type="term" value="C:membrane"/>
    <property type="evidence" value="ECO:0007669"/>
    <property type="project" value="UniProtKB-SubCell"/>
</dbReference>
<evidence type="ECO:0000256" key="1">
    <source>
        <dbReference type="ARBA" id="ARBA00004141"/>
    </source>
</evidence>
<organism evidence="6">
    <name type="scientific">marine sediment metagenome</name>
    <dbReference type="NCBI Taxonomy" id="412755"/>
    <lineage>
        <taxon>unclassified sequences</taxon>
        <taxon>metagenomes</taxon>
        <taxon>ecological metagenomes</taxon>
    </lineage>
</organism>
<accession>X1A959</accession>
<gene>
    <name evidence="6" type="ORF">S01H4_35375</name>
</gene>
<evidence type="ECO:0008006" key="7">
    <source>
        <dbReference type="Google" id="ProtNLM"/>
    </source>
</evidence>
<sequence length="203" mass="23189">MLVQILDSYATVFPGAIPSAIAESFLSDQPQDVQNAIIAFATGAVSIGMYFLFFSHYLSDKLGRKKMLSITVLGMALASFGMFFSFSYVMYMIFVFFLSFFFSSDIWLIYINEEAKSNKRAYYSNIILMAGLLGPIIMVISRFIFIKETGSFWQGMTFFPIIIGFPLCIVIYFTLKETKRYQMMKESGKIEARSFKGGYRVNF</sequence>
<evidence type="ECO:0000313" key="6">
    <source>
        <dbReference type="EMBL" id="GAG78239.1"/>
    </source>
</evidence>
<dbReference type="GO" id="GO:0022857">
    <property type="term" value="F:transmembrane transporter activity"/>
    <property type="evidence" value="ECO:0007669"/>
    <property type="project" value="InterPro"/>
</dbReference>
<evidence type="ECO:0000256" key="5">
    <source>
        <dbReference type="SAM" id="Phobius"/>
    </source>
</evidence>
<comment type="caution">
    <text evidence="6">The sequence shown here is derived from an EMBL/GenBank/DDBJ whole genome shotgun (WGS) entry which is preliminary data.</text>
</comment>
<comment type="subcellular location">
    <subcellularLocation>
        <location evidence="1">Membrane</location>
        <topology evidence="1">Multi-pass membrane protein</topology>
    </subcellularLocation>
</comment>
<dbReference type="Gene3D" id="1.20.1250.20">
    <property type="entry name" value="MFS general substrate transporter like domains"/>
    <property type="match status" value="1"/>
</dbReference>
<dbReference type="PANTHER" id="PTHR24064">
    <property type="entry name" value="SOLUTE CARRIER FAMILY 22 MEMBER"/>
    <property type="match status" value="1"/>
</dbReference>
<dbReference type="InterPro" id="IPR036259">
    <property type="entry name" value="MFS_trans_sf"/>
</dbReference>
<protein>
    <recommendedName>
        <fullName evidence="7">Major facilitator superfamily (MFS) profile domain-containing protein</fullName>
    </recommendedName>
</protein>
<name>X1A959_9ZZZZ</name>
<keyword evidence="4 5" id="KW-0472">Membrane</keyword>